<accession>A0A6M0QXN7</accession>
<dbReference type="Pfam" id="PF09490">
    <property type="entry name" value="CbtA"/>
    <property type="match status" value="1"/>
</dbReference>
<dbReference type="RefSeq" id="WP_164626995.1">
    <property type="nucleotide sequence ID" value="NZ_JAAIVJ010000009.1"/>
</dbReference>
<dbReference type="AlphaFoldDB" id="A0A6M0QXN7"/>
<evidence type="ECO:0000313" key="4">
    <source>
        <dbReference type="Proteomes" id="UP000477782"/>
    </source>
</evidence>
<sequence length="259" mass="26192">MIQKMLASALFAGVVAGLLAALLQFAFVQKPLLLAEEYESGALVHFQGVAPADGSHDAATAEADQAGQDATAQDAAAHDADSHEHAGEEAAPSSLKRNALTGLFLILVYTAYAALLVAGFGLALVYGRRIGAREGLLWGIAGFAAFQLAPALGLAPELPGMLAAEAGARQVWWVGTALATATGLGLLAYGRGPLVVALALALLAAPHLIGAPTLEGFAGVAPPELAAIFAARVLGVGLVVWAVLGWTAGALWSKETATA</sequence>
<feature type="transmembrane region" description="Helical" evidence="2">
    <location>
        <begin position="226"/>
        <end position="252"/>
    </location>
</feature>
<keyword evidence="2" id="KW-1133">Transmembrane helix</keyword>
<dbReference type="Proteomes" id="UP000477782">
    <property type="component" value="Unassembled WGS sequence"/>
</dbReference>
<gene>
    <name evidence="3" type="ORF">G4Z14_14560</name>
</gene>
<feature type="compositionally biased region" description="Basic and acidic residues" evidence="1">
    <location>
        <begin position="76"/>
        <end position="88"/>
    </location>
</feature>
<name>A0A6M0QXN7_9RHOB</name>
<evidence type="ECO:0000313" key="3">
    <source>
        <dbReference type="EMBL" id="NEY91524.1"/>
    </source>
</evidence>
<feature type="transmembrane region" description="Helical" evidence="2">
    <location>
        <begin position="170"/>
        <end position="189"/>
    </location>
</feature>
<dbReference type="NCBIfam" id="TIGR02458">
    <property type="entry name" value="CbtA"/>
    <property type="match status" value="1"/>
</dbReference>
<feature type="transmembrane region" description="Helical" evidence="2">
    <location>
        <begin position="102"/>
        <end position="124"/>
    </location>
</feature>
<keyword evidence="2" id="KW-0472">Membrane</keyword>
<comment type="caution">
    <text evidence="3">The sequence shown here is derived from an EMBL/GenBank/DDBJ whole genome shotgun (WGS) entry which is preliminary data.</text>
</comment>
<evidence type="ECO:0000256" key="1">
    <source>
        <dbReference type="SAM" id="MobiDB-lite"/>
    </source>
</evidence>
<organism evidence="3 4">
    <name type="scientific">Tabrizicola oligotrophica</name>
    <dbReference type="NCBI Taxonomy" id="2710650"/>
    <lineage>
        <taxon>Bacteria</taxon>
        <taxon>Pseudomonadati</taxon>
        <taxon>Pseudomonadota</taxon>
        <taxon>Alphaproteobacteria</taxon>
        <taxon>Rhodobacterales</taxon>
        <taxon>Paracoccaceae</taxon>
        <taxon>Tabrizicola</taxon>
    </lineage>
</organism>
<dbReference type="EMBL" id="JAAIVJ010000009">
    <property type="protein sequence ID" value="NEY91524.1"/>
    <property type="molecule type" value="Genomic_DNA"/>
</dbReference>
<feature type="transmembrane region" description="Helical" evidence="2">
    <location>
        <begin position="194"/>
        <end position="214"/>
    </location>
</feature>
<dbReference type="InterPro" id="IPR012666">
    <property type="entry name" value="CbtA_put"/>
</dbReference>
<reference evidence="3 4" key="1">
    <citation type="submission" date="2020-02" db="EMBL/GenBank/DDBJ databases">
        <authorList>
            <person name="Chen W.-M."/>
        </authorList>
    </citation>
    <scope>NUCLEOTIDE SEQUENCE [LARGE SCALE GENOMIC DNA]</scope>
    <source>
        <strain evidence="3 4">KMS-5</strain>
    </source>
</reference>
<feature type="region of interest" description="Disordered" evidence="1">
    <location>
        <begin position="55"/>
        <end position="92"/>
    </location>
</feature>
<keyword evidence="4" id="KW-1185">Reference proteome</keyword>
<feature type="transmembrane region" description="Helical" evidence="2">
    <location>
        <begin position="136"/>
        <end position="155"/>
    </location>
</feature>
<protein>
    <submittedName>
        <fullName evidence="3">Cobalt transporter</fullName>
    </submittedName>
</protein>
<evidence type="ECO:0000256" key="2">
    <source>
        <dbReference type="SAM" id="Phobius"/>
    </source>
</evidence>
<feature type="compositionally biased region" description="Low complexity" evidence="1">
    <location>
        <begin position="57"/>
        <end position="75"/>
    </location>
</feature>
<proteinExistence type="predicted"/>
<keyword evidence="2" id="KW-0812">Transmembrane</keyword>